<dbReference type="AlphaFoldDB" id="A0A653A5D3"/>
<accession>A0A653A5D3</accession>
<reference evidence="1" key="1">
    <citation type="submission" date="2018-07" db="EMBL/GenBank/DDBJ databases">
        <authorList>
            <consortium name="Genoscope - CEA"/>
            <person name="William W."/>
        </authorList>
    </citation>
    <scope>NUCLEOTIDE SEQUENCE</scope>
    <source>
        <strain evidence="1">IK1</strain>
    </source>
</reference>
<dbReference type="EMBL" id="UPXX01000017">
    <property type="protein sequence ID" value="VBB42882.1"/>
    <property type="molecule type" value="Genomic_DNA"/>
</dbReference>
<organism evidence="1">
    <name type="scientific">Uncultured Desulfatiglans sp</name>
    <dbReference type="NCBI Taxonomy" id="1748965"/>
    <lineage>
        <taxon>Bacteria</taxon>
        <taxon>Pseudomonadati</taxon>
        <taxon>Thermodesulfobacteriota</taxon>
        <taxon>Desulfobacteria</taxon>
        <taxon>Desulfatiglandales</taxon>
        <taxon>Desulfatiglandaceae</taxon>
        <taxon>Desulfatiglans</taxon>
        <taxon>environmental samples</taxon>
    </lineage>
</organism>
<sequence length="20" mass="2411">MHKLIPAYIKLIYLFSFSLI</sequence>
<gene>
    <name evidence="1" type="ORF">TRIP_B240005</name>
</gene>
<evidence type="ECO:0000313" key="1">
    <source>
        <dbReference type="EMBL" id="VBB42882.1"/>
    </source>
</evidence>
<protein>
    <submittedName>
        <fullName evidence="1">Uncharacterized protein</fullName>
    </submittedName>
</protein>
<proteinExistence type="predicted"/>
<name>A0A653A5D3_UNCDX</name>